<keyword evidence="3" id="KW-0732">Signal</keyword>
<feature type="transmembrane region" description="Helical" evidence="2">
    <location>
        <begin position="223"/>
        <end position="256"/>
    </location>
</feature>
<organism evidence="4 5">
    <name type="scientific">Christensenella tenuis</name>
    <dbReference type="NCBI Taxonomy" id="2763033"/>
    <lineage>
        <taxon>Bacteria</taxon>
        <taxon>Bacillati</taxon>
        <taxon>Bacillota</taxon>
        <taxon>Clostridia</taxon>
        <taxon>Christensenellales</taxon>
        <taxon>Christensenellaceae</taxon>
        <taxon>Christensenella</taxon>
    </lineage>
</organism>
<evidence type="ECO:0000313" key="5">
    <source>
        <dbReference type="Proteomes" id="UP000606889"/>
    </source>
</evidence>
<comment type="caution">
    <text evidence="4">The sequence shown here is derived from an EMBL/GenBank/DDBJ whole genome shotgun (WGS) entry which is preliminary data.</text>
</comment>
<keyword evidence="2" id="KW-1133">Transmembrane helix</keyword>
<keyword evidence="5" id="KW-1185">Reference proteome</keyword>
<dbReference type="Gene3D" id="3.10.450.50">
    <property type="match status" value="1"/>
</dbReference>
<evidence type="ECO:0000256" key="1">
    <source>
        <dbReference type="SAM" id="MobiDB-lite"/>
    </source>
</evidence>
<protein>
    <submittedName>
        <fullName evidence="4">DUF5104 domain-containing protein</fullName>
    </submittedName>
</protein>
<feature type="region of interest" description="Disordered" evidence="1">
    <location>
        <begin position="280"/>
        <end position="301"/>
    </location>
</feature>
<feature type="transmembrane region" description="Helical" evidence="2">
    <location>
        <begin position="165"/>
        <end position="182"/>
    </location>
</feature>
<dbReference type="RefSeq" id="WP_186856415.1">
    <property type="nucleotide sequence ID" value="NZ_JACOON010000001.1"/>
</dbReference>
<name>A0ABR7EBZ4_9FIRM</name>
<evidence type="ECO:0000313" key="4">
    <source>
        <dbReference type="EMBL" id="MBC5646881.1"/>
    </source>
</evidence>
<dbReference type="EMBL" id="JACOON010000001">
    <property type="protein sequence ID" value="MBC5646881.1"/>
    <property type="molecule type" value="Genomic_DNA"/>
</dbReference>
<feature type="compositionally biased region" description="Basic and acidic residues" evidence="1">
    <location>
        <begin position="289"/>
        <end position="301"/>
    </location>
</feature>
<evidence type="ECO:0000256" key="2">
    <source>
        <dbReference type="SAM" id="Phobius"/>
    </source>
</evidence>
<gene>
    <name evidence="4" type="ORF">H8S18_00790</name>
</gene>
<feature type="transmembrane region" description="Helical" evidence="2">
    <location>
        <begin position="194"/>
        <end position="211"/>
    </location>
</feature>
<dbReference type="Proteomes" id="UP000606889">
    <property type="component" value="Unassembled WGS sequence"/>
</dbReference>
<reference evidence="4 5" key="1">
    <citation type="submission" date="2020-08" db="EMBL/GenBank/DDBJ databases">
        <title>Genome public.</title>
        <authorList>
            <person name="Liu C."/>
            <person name="Sun Q."/>
        </authorList>
    </citation>
    <scope>NUCLEOTIDE SEQUENCE [LARGE SCALE GENOMIC DNA]</scope>
    <source>
        <strain evidence="4 5">NSJ-35</strain>
    </source>
</reference>
<evidence type="ECO:0000256" key="3">
    <source>
        <dbReference type="SAM" id="SignalP"/>
    </source>
</evidence>
<proteinExistence type="predicted"/>
<feature type="chain" id="PRO_5047327048" evidence="3">
    <location>
        <begin position="26"/>
        <end position="301"/>
    </location>
</feature>
<accession>A0ABR7EBZ4</accession>
<keyword evidence="2" id="KW-0472">Membrane</keyword>
<sequence>MSRKIAAMAFAVILIICALQGACFAQDNSVESAGESLAVAAEEILAVIKDGNAADAKAMFTEEAAATITEETFQQMADYFHGEVIHTEVADISVDTTNDLGTGSQITQRSASLQVVTDADEYYIQIQQERVNGGNWKINAFNIVSAADYSAATTVDEAKTAAPQGIMIAVTIAFYAVIVWASISCIRAKIKLKWLWMIIIILFTIAVTVAGDGYATNINVQFGFYIATFSSAFFLVNGVYQVCAVLPAGAILFLALKGVLERYYIRREWQQKIEMQAAAAMTGSQDPEIPEKKNNQSEGLR</sequence>
<keyword evidence="2" id="KW-0812">Transmembrane</keyword>
<feature type="signal peptide" evidence="3">
    <location>
        <begin position="1"/>
        <end position="25"/>
    </location>
</feature>